<feature type="compositionally biased region" description="Basic and acidic residues" evidence="3">
    <location>
        <begin position="208"/>
        <end position="218"/>
    </location>
</feature>
<dbReference type="GO" id="GO:0005615">
    <property type="term" value="C:extracellular space"/>
    <property type="evidence" value="ECO:0007669"/>
    <property type="project" value="TreeGrafter"/>
</dbReference>
<name>A0AAW0T8L3_SCYPA</name>
<feature type="region of interest" description="Disordered" evidence="3">
    <location>
        <begin position="149"/>
        <end position="189"/>
    </location>
</feature>
<sequence length="278" mass="31911">MTAKVSTLGRSHLFAPFPHLFKCCLPARECAPPCSCLIPPLPNESFLSNMQMLLLLALVAAAAAEGSHSHEDLYRSHESYESEEPKYEYNYQVKDDNDNDFGHEENRDGDLTQGSFYNHLPDGRRQTVKYVVDGHSGFVADVSYEGEAHYDSGSYEPHPREVRESSRPGHGSGSREQQESPFSFLSRHSRHSGESKFRFGFQESLESRRASREFKESTENNGNSRSSESRRYHSPVYYHPVFDSVEYQSRSEESEEDYLTSTAYFIENYRPQIRYQPS</sequence>
<accession>A0AAW0T8L3</accession>
<evidence type="ECO:0008006" key="6">
    <source>
        <dbReference type="Google" id="ProtNLM"/>
    </source>
</evidence>
<evidence type="ECO:0000313" key="4">
    <source>
        <dbReference type="EMBL" id="KAK8383553.1"/>
    </source>
</evidence>
<feature type="region of interest" description="Disordered" evidence="3">
    <location>
        <begin position="93"/>
        <end position="119"/>
    </location>
</feature>
<evidence type="ECO:0000313" key="5">
    <source>
        <dbReference type="Proteomes" id="UP001487740"/>
    </source>
</evidence>
<dbReference type="GO" id="GO:0031012">
    <property type="term" value="C:extracellular matrix"/>
    <property type="evidence" value="ECO:0007669"/>
    <property type="project" value="TreeGrafter"/>
</dbReference>
<dbReference type="InterPro" id="IPR000618">
    <property type="entry name" value="Insect_cuticle"/>
</dbReference>
<evidence type="ECO:0000256" key="3">
    <source>
        <dbReference type="SAM" id="MobiDB-lite"/>
    </source>
</evidence>
<evidence type="ECO:0000256" key="1">
    <source>
        <dbReference type="ARBA" id="ARBA00022460"/>
    </source>
</evidence>
<keyword evidence="5" id="KW-1185">Reference proteome</keyword>
<comment type="caution">
    <text evidence="4">The sequence shown here is derived from an EMBL/GenBank/DDBJ whole genome shotgun (WGS) entry which is preliminary data.</text>
</comment>
<dbReference type="Pfam" id="PF00379">
    <property type="entry name" value="Chitin_bind_4"/>
    <property type="match status" value="1"/>
</dbReference>
<dbReference type="AlphaFoldDB" id="A0AAW0T8L3"/>
<dbReference type="InterPro" id="IPR051217">
    <property type="entry name" value="Insect_Cuticle_Struc_Prot"/>
</dbReference>
<feature type="compositionally biased region" description="Basic and acidic residues" evidence="3">
    <location>
        <begin position="93"/>
        <end position="110"/>
    </location>
</feature>
<gene>
    <name evidence="4" type="ORF">O3P69_015781</name>
</gene>
<dbReference type="PANTHER" id="PTHR12236">
    <property type="entry name" value="STRUCTURAL CONTITUENT OF CUTICLE"/>
    <property type="match status" value="1"/>
</dbReference>
<evidence type="ECO:0000256" key="2">
    <source>
        <dbReference type="PROSITE-ProRule" id="PRU00497"/>
    </source>
</evidence>
<feature type="region of interest" description="Disordered" evidence="3">
    <location>
        <begin position="208"/>
        <end position="233"/>
    </location>
</feature>
<organism evidence="4 5">
    <name type="scientific">Scylla paramamosain</name>
    <name type="common">Mud crab</name>
    <dbReference type="NCBI Taxonomy" id="85552"/>
    <lineage>
        <taxon>Eukaryota</taxon>
        <taxon>Metazoa</taxon>
        <taxon>Ecdysozoa</taxon>
        <taxon>Arthropoda</taxon>
        <taxon>Crustacea</taxon>
        <taxon>Multicrustacea</taxon>
        <taxon>Malacostraca</taxon>
        <taxon>Eumalacostraca</taxon>
        <taxon>Eucarida</taxon>
        <taxon>Decapoda</taxon>
        <taxon>Pleocyemata</taxon>
        <taxon>Brachyura</taxon>
        <taxon>Eubrachyura</taxon>
        <taxon>Portunoidea</taxon>
        <taxon>Portunidae</taxon>
        <taxon>Portuninae</taxon>
        <taxon>Scylla</taxon>
    </lineage>
</organism>
<protein>
    <recommendedName>
        <fullName evidence="6">Pro-resilin</fullName>
    </recommendedName>
</protein>
<dbReference type="EMBL" id="JARAKH010000036">
    <property type="protein sequence ID" value="KAK8383553.1"/>
    <property type="molecule type" value="Genomic_DNA"/>
</dbReference>
<proteinExistence type="predicted"/>
<reference evidence="4 5" key="1">
    <citation type="submission" date="2023-03" db="EMBL/GenBank/DDBJ databases">
        <title>High-quality genome of Scylla paramamosain provides insights in environmental adaptation.</title>
        <authorList>
            <person name="Zhang L."/>
        </authorList>
    </citation>
    <scope>NUCLEOTIDE SEQUENCE [LARGE SCALE GENOMIC DNA]</scope>
    <source>
        <strain evidence="4">LZ_2023a</strain>
        <tissue evidence="4">Muscle</tissue>
    </source>
</reference>
<dbReference type="PANTHER" id="PTHR12236:SF79">
    <property type="entry name" value="CUTICULAR PROTEIN 50CB-RELATED"/>
    <property type="match status" value="1"/>
</dbReference>
<dbReference type="PROSITE" id="PS51155">
    <property type="entry name" value="CHIT_BIND_RR_2"/>
    <property type="match status" value="1"/>
</dbReference>
<dbReference type="GO" id="GO:0042302">
    <property type="term" value="F:structural constituent of cuticle"/>
    <property type="evidence" value="ECO:0007669"/>
    <property type="project" value="UniProtKB-UniRule"/>
</dbReference>
<keyword evidence="1 2" id="KW-0193">Cuticle</keyword>
<feature type="compositionally biased region" description="Basic and acidic residues" evidence="3">
    <location>
        <begin position="157"/>
        <end position="167"/>
    </location>
</feature>
<dbReference type="Proteomes" id="UP001487740">
    <property type="component" value="Unassembled WGS sequence"/>
</dbReference>